<reference evidence="5" key="4">
    <citation type="journal article" date="2018" name="J. Biol. Chem.">
        <title>FAM210B is an erythropoietin target and regulates erythroid heme synthesis by controlling mitochondrial iron import and ferrochelatase activity.</title>
        <authorList>
            <person name="Yien Y.Y."/>
            <person name="Shi J."/>
            <person name="Chen C."/>
            <person name="Cheung J.T.M."/>
            <person name="Grillo A.S."/>
            <person name="Shrestha R."/>
            <person name="Li L."/>
            <person name="Zhang X."/>
            <person name="Kafina M.D."/>
            <person name="Kingsley P.D."/>
            <person name="King M.J."/>
            <person name="Ablain J."/>
            <person name="Li H."/>
            <person name="Zon L.I."/>
            <person name="Palis J."/>
            <person name="Burke M.D."/>
            <person name="Bauer D.E."/>
            <person name="Orkin S.H."/>
            <person name="Koehler C.M."/>
            <person name="Phillips J.D."/>
            <person name="Kaplan J."/>
            <person name="Ward D.M."/>
            <person name="Lodish H.F."/>
            <person name="Paw B.H."/>
        </authorList>
    </citation>
    <scope>NUCLEOTIDE SEQUENCE</scope>
    <source>
        <strain evidence="5">Tuebingen</strain>
    </source>
</reference>
<dbReference type="Proteomes" id="UP000000437">
    <property type="component" value="Chromosome 6"/>
</dbReference>
<reference evidence="5" key="1">
    <citation type="journal article" date="2015" name="Nat. Commun.">
        <title>RFX transcription factors are essential for hearing in mice.</title>
        <authorList>
            <person name="Elkon R."/>
            <person name="Milon B."/>
            <person name="Morrison L."/>
            <person name="Shah M."/>
            <person name="Vijayakumar S."/>
            <person name="Racherla M."/>
            <person name="Leitch C.C."/>
            <person name="Silipino L."/>
            <person name="Hadi S."/>
            <person name="Weiss-Gayet M."/>
            <person name="Barras E."/>
            <person name="Schmid C.D."/>
            <person name="Ait-Lounis A."/>
            <person name="Barnes A."/>
            <person name="Song Y."/>
            <person name="Eisenman D.J."/>
            <person name="Eliyahu E."/>
            <person name="Frolenkov G.I."/>
            <person name="Strome S.E."/>
            <person name="Durand B."/>
            <person name="Zaghloul N.A."/>
            <person name="Jones S.M."/>
            <person name="Reith W."/>
            <person name="Hertzano R."/>
        </authorList>
    </citation>
    <scope>NUCLEOTIDE SEQUENCE</scope>
    <source>
        <strain evidence="5">Tuebingen</strain>
    </source>
</reference>
<dbReference type="GeneID" id="619270"/>
<evidence type="ECO:0000313" key="6">
    <source>
        <dbReference type="ZFIN" id="ZDB-GENE-050913-122"/>
    </source>
</evidence>
<reference evidence="5" key="6">
    <citation type="submission" date="2025-08" db="UniProtKB">
        <authorList>
            <consortium name="RefSeq"/>
        </authorList>
    </citation>
    <scope>IDENTIFICATION</scope>
    <source>
        <strain evidence="5">Tuebingen</strain>
    </source>
</reference>
<reference evidence="5" key="5">
    <citation type="journal article" date="2021" name="Life Sci.">
        <title>zmiz1a zebrafish mutants have defective erythropoiesis, altered expression of autophagy genes, and a deficient response to vitamin D.</title>
        <authorList>
            <person name="Castillo-Castellanos F."/>
            <person name="Ramirez L."/>
            <person name="Lomeli H."/>
        </authorList>
    </citation>
    <scope>NUCLEOTIDE SEQUENCE</scope>
    <source>
        <strain evidence="5">Tuebingen</strain>
    </source>
</reference>
<gene>
    <name evidence="5 6" type="primary">fam210b</name>
    <name evidence="5" type="synonym">zgc:112435</name>
</gene>
<dbReference type="KEGG" id="dre:619270"/>
<keyword evidence="2" id="KW-0812">Transmembrane</keyword>
<feature type="region of interest" description="Disordered" evidence="1">
    <location>
        <begin position="84"/>
        <end position="106"/>
    </location>
</feature>
<dbReference type="InterPro" id="IPR045866">
    <property type="entry name" value="FAM210A/B-like"/>
</dbReference>
<keyword evidence="4" id="KW-1185">Reference proteome</keyword>
<dbReference type="CTD" id="116151"/>
<reference evidence="5" key="2">
    <citation type="journal article" date="2016" name="BMC Genomics">
        <title>Gene evolution and gene expression after whole genome duplication in fish: the PhyloFish database.</title>
        <authorList>
            <person name="Pasquier J."/>
            <person name="Cabau C."/>
            <person name="Nguyen T."/>
            <person name="Jouanno E."/>
            <person name="Severac D."/>
            <person name="Braasch I."/>
            <person name="Journot L."/>
            <person name="Pontarotti P."/>
            <person name="Klopp C."/>
            <person name="Postlethwait J.H."/>
            <person name="Guiguen Y."/>
            <person name="Bobe J."/>
        </authorList>
    </citation>
    <scope>NUCLEOTIDE SEQUENCE</scope>
    <source>
        <strain evidence="5">Tuebingen</strain>
    </source>
</reference>
<protein>
    <submittedName>
        <fullName evidence="5">Protein FAM210B, mitochondrial</fullName>
    </submittedName>
</protein>
<dbReference type="AGR" id="ZFIN:ZDB-GENE-050913-122"/>
<evidence type="ECO:0000256" key="2">
    <source>
        <dbReference type="SAM" id="Phobius"/>
    </source>
</evidence>
<feature type="transmembrane region" description="Helical" evidence="2">
    <location>
        <begin position="190"/>
        <end position="210"/>
    </location>
</feature>
<proteinExistence type="evidence at protein level"/>
<name>A0A8M1N7Q3_DANRE</name>
<dbReference type="PANTHER" id="PTHR21377">
    <property type="entry name" value="PROTEIN FAM210B, MITOCHONDRIAL"/>
    <property type="match status" value="1"/>
</dbReference>
<evidence type="ECO:0000313" key="5">
    <source>
        <dbReference type="RefSeq" id="NP_001028923.2"/>
    </source>
</evidence>
<dbReference type="Pfam" id="PF06916">
    <property type="entry name" value="FAM210A-B_dom"/>
    <property type="match status" value="1"/>
</dbReference>
<evidence type="ECO:0000256" key="1">
    <source>
        <dbReference type="SAM" id="MobiDB-lite"/>
    </source>
</evidence>
<keyword evidence="7" id="KW-1267">Proteomics identification</keyword>
<evidence type="ECO:0007829" key="7">
    <source>
        <dbReference type="PeptideAtlas" id="A0A8M1N7Q3"/>
    </source>
</evidence>
<evidence type="ECO:0000313" key="4">
    <source>
        <dbReference type="Proteomes" id="UP000000437"/>
    </source>
</evidence>
<feature type="transmembrane region" description="Helical" evidence="2">
    <location>
        <begin position="127"/>
        <end position="150"/>
    </location>
</feature>
<dbReference type="ZFIN" id="ZDB-GENE-050913-122">
    <property type="gene designation" value="fam210b"/>
</dbReference>
<keyword evidence="2" id="KW-0472">Membrane</keyword>
<feature type="compositionally biased region" description="Basic and acidic residues" evidence="1">
    <location>
        <begin position="89"/>
        <end position="100"/>
    </location>
</feature>
<dbReference type="RefSeq" id="NP_001028923.2">
    <property type="nucleotide sequence ID" value="NM_001033751.2"/>
</dbReference>
<dbReference type="PANTHER" id="PTHR21377:SF0">
    <property type="entry name" value="PROTEIN FAM210B, MITOCHONDRIAL"/>
    <property type="match status" value="1"/>
</dbReference>
<accession>A0A8M1N7Q3</accession>
<organism evidence="4 5">
    <name type="scientific">Danio rerio</name>
    <name type="common">Zebrafish</name>
    <name type="synonym">Brachydanio rerio</name>
    <dbReference type="NCBI Taxonomy" id="7955"/>
    <lineage>
        <taxon>Eukaryota</taxon>
        <taxon>Metazoa</taxon>
        <taxon>Chordata</taxon>
        <taxon>Craniata</taxon>
        <taxon>Vertebrata</taxon>
        <taxon>Euteleostomi</taxon>
        <taxon>Actinopterygii</taxon>
        <taxon>Neopterygii</taxon>
        <taxon>Teleostei</taxon>
        <taxon>Ostariophysi</taxon>
        <taxon>Cypriniformes</taxon>
        <taxon>Danionidae</taxon>
        <taxon>Danioninae</taxon>
        <taxon>Danio</taxon>
    </lineage>
</organism>
<keyword evidence="2" id="KW-1133">Transmembrane helix</keyword>
<dbReference type="AlphaFoldDB" id="A0A8M1N7Q3"/>
<reference evidence="5" key="3">
    <citation type="journal article" date="2017" name="Nat. Commun.">
        <title>Evolution of complexity in the zebrafish synapse proteome.</title>
        <authorList>
            <person name="Bayes A."/>
            <person name="Collins M.O."/>
            <person name="Reig-Viader R."/>
            <person name="Gou G."/>
            <person name="Goulding D."/>
            <person name="Izquierdo A."/>
            <person name="Choudhary J.S."/>
            <person name="Emes R.D."/>
            <person name="Grant S.G."/>
        </authorList>
    </citation>
    <scope>NUCLEOTIDE SEQUENCE</scope>
    <source>
        <strain evidence="5">Tuebingen</strain>
    </source>
</reference>
<evidence type="ECO:0000259" key="3">
    <source>
        <dbReference type="Pfam" id="PF06916"/>
    </source>
</evidence>
<sequence length="223" mass="24291">MFQRVSGAPSVLQRLVFTGCCCRRVYRRSPAVSVRHILLEDHAGGWRTAVLSVTGCRGFTSDTNTGKLRPLLSVRSSFLMQPRRSLTTPEKHERAADIRSDGVSSAADGSELKASKVQQLRQVFQQYGAVGVSFHICISLISLGIFYLAVSSGLDVASLLCKLGFSEAVVQSRLAAGTSVFVLAYAVHKLFAPLRISITLVCVPLIVRHLRRTGLFRSRTSGP</sequence>
<dbReference type="GO" id="GO:0030218">
    <property type="term" value="P:erythrocyte differentiation"/>
    <property type="evidence" value="ECO:0000315"/>
    <property type="project" value="ZFIN"/>
</dbReference>
<feature type="domain" description="DUF1279" evidence="3">
    <location>
        <begin position="118"/>
        <end position="205"/>
    </location>
</feature>
<dbReference type="InterPro" id="IPR009688">
    <property type="entry name" value="FAM210A/B-like_dom"/>
</dbReference>